<gene>
    <name evidence="1" type="ORF">BJP36_41810</name>
</gene>
<reference evidence="1" key="1">
    <citation type="journal article" date="2017" name="Proc. Natl. Acad. Sci. U.S.A.">
        <title>Comparative genomics uncovers the prolific and distinctive metabolic potential of the cyanobacterial genus Moorea.</title>
        <authorList>
            <person name="Leao T."/>
            <person name="Castelao G."/>
            <person name="Korobeynikov A."/>
            <person name="Monroe E.A."/>
            <person name="Podell S."/>
            <person name="Glukhov E."/>
            <person name="Allen E.E."/>
            <person name="Gerwick W.H."/>
            <person name="Gerwick L."/>
        </authorList>
    </citation>
    <scope>NUCLEOTIDE SEQUENCE</scope>
    <source>
        <strain evidence="1">JHB</strain>
    </source>
</reference>
<reference evidence="1" key="2">
    <citation type="submission" date="2022-10" db="EMBL/GenBank/DDBJ databases">
        <authorList>
            <person name="Ngo T.-E."/>
        </authorList>
    </citation>
    <scope>NUCLEOTIDE SEQUENCE</scope>
    <source>
        <strain evidence="1">JHB</strain>
    </source>
</reference>
<organism evidence="1">
    <name type="scientific">Moorena producens (strain JHB)</name>
    <dbReference type="NCBI Taxonomy" id="1454205"/>
    <lineage>
        <taxon>Bacteria</taxon>
        <taxon>Bacillati</taxon>
        <taxon>Cyanobacteriota</taxon>
        <taxon>Cyanophyceae</taxon>
        <taxon>Coleofasciculales</taxon>
        <taxon>Coleofasciculaceae</taxon>
        <taxon>Moorena</taxon>
    </lineage>
</organism>
<dbReference type="Proteomes" id="UP000176944">
    <property type="component" value="Chromosome"/>
</dbReference>
<dbReference type="AlphaFoldDB" id="A0A9Q9SSM1"/>
<proteinExistence type="predicted"/>
<evidence type="ECO:0000313" key="1">
    <source>
        <dbReference type="EMBL" id="WAN68903.1"/>
    </source>
</evidence>
<sequence>MVFTPVAHLPISPSPHLPISLLPIPYSLFPIPRPQDHHRPVSQLSVL</sequence>
<accession>A0A9Q9SSM1</accession>
<name>A0A9Q9SSM1_MOOP1</name>
<protein>
    <submittedName>
        <fullName evidence="1">Uncharacterized protein</fullName>
    </submittedName>
</protein>
<dbReference type="EMBL" id="CP017708">
    <property type="protein sequence ID" value="WAN68903.1"/>
    <property type="molecule type" value="Genomic_DNA"/>
</dbReference>